<protein>
    <submittedName>
        <fullName evidence="3">Type II toxin-antitoxin system RelE/ParE family toxin</fullName>
    </submittedName>
</protein>
<proteinExistence type="inferred from homology"/>
<evidence type="ECO:0000313" key="3">
    <source>
        <dbReference type="EMBL" id="QJB44939.1"/>
    </source>
</evidence>
<dbReference type="InterPro" id="IPR007712">
    <property type="entry name" value="RelE/ParE_toxin"/>
</dbReference>
<dbReference type="Proteomes" id="UP000502433">
    <property type="component" value="Chromosome"/>
</dbReference>
<dbReference type="InterPro" id="IPR035093">
    <property type="entry name" value="RelE/ParE_toxin_dom_sf"/>
</dbReference>
<reference evidence="3 4" key="2">
    <citation type="submission" date="2020-04" db="EMBL/GenBank/DDBJ databases">
        <authorList>
            <person name="Fomenkov A."/>
            <person name="Anton B.P."/>
            <person name="Roberts R.J."/>
        </authorList>
    </citation>
    <scope>NUCLEOTIDE SEQUENCE [LARGE SCALE GENOMIC DNA]</scope>
    <source>
        <strain evidence="3 4">CCAP 1403/13f</strain>
    </source>
</reference>
<dbReference type="PANTHER" id="PTHR35601">
    <property type="entry name" value="TOXIN RELE"/>
    <property type="match status" value="1"/>
</dbReference>
<reference evidence="3 4" key="1">
    <citation type="submission" date="2020-04" db="EMBL/GenBank/DDBJ databases">
        <title>Genome-Wide Identification of 5-Methylcytosine Sites in Bacterial Genomes By High-Throughput Sequencing of MspJI Restriction Fragments.</title>
        <authorList>
            <person name="Wu V."/>
        </authorList>
    </citation>
    <scope>NUCLEOTIDE SEQUENCE [LARGE SCALE GENOMIC DNA]</scope>
    <source>
        <strain evidence="3 4">CCAP 1403/13f</strain>
    </source>
</reference>
<organism evidence="3 4">
    <name type="scientific">Dolichospermum flos-aquae CCAP 1403/13F</name>
    <dbReference type="NCBI Taxonomy" id="315271"/>
    <lineage>
        <taxon>Bacteria</taxon>
        <taxon>Bacillati</taxon>
        <taxon>Cyanobacteriota</taxon>
        <taxon>Cyanophyceae</taxon>
        <taxon>Nostocales</taxon>
        <taxon>Aphanizomenonaceae</taxon>
        <taxon>Dolichospermum</taxon>
    </lineage>
</organism>
<dbReference type="NCBIfam" id="TIGR02385">
    <property type="entry name" value="RelE_StbE"/>
    <property type="match status" value="1"/>
</dbReference>
<dbReference type="RefSeq" id="WP_053540729.1">
    <property type="nucleotide sequence ID" value="NZ_CP051206.1"/>
</dbReference>
<dbReference type="SUPFAM" id="SSF143011">
    <property type="entry name" value="RelE-like"/>
    <property type="match status" value="1"/>
</dbReference>
<dbReference type="EMBL" id="CP051206">
    <property type="protein sequence ID" value="QJB44939.1"/>
    <property type="molecule type" value="Genomic_DNA"/>
</dbReference>
<sequence>MTYKVQLSLEAEKVFAKSNKTLAKKLARCFQTLEENPSFHPNIKPLKGNYSGYYRYRVGDYRVVYSIDDEVVLVNIILIAHRSKIYE</sequence>
<name>A0A6H2C1W3_DOLFA</name>
<dbReference type="AlphaFoldDB" id="A0A6H2C1W3"/>
<evidence type="ECO:0000256" key="1">
    <source>
        <dbReference type="ARBA" id="ARBA00006226"/>
    </source>
</evidence>
<dbReference type="Pfam" id="PF05016">
    <property type="entry name" value="ParE_toxin"/>
    <property type="match status" value="1"/>
</dbReference>
<accession>A0A6H2C1W3</accession>
<evidence type="ECO:0000313" key="4">
    <source>
        <dbReference type="Proteomes" id="UP000502433"/>
    </source>
</evidence>
<comment type="similarity">
    <text evidence="1">Belongs to the RelE toxin family.</text>
</comment>
<dbReference type="PANTHER" id="PTHR35601:SF1">
    <property type="entry name" value="TOXIN RELE"/>
    <property type="match status" value="1"/>
</dbReference>
<gene>
    <name evidence="3" type="ORF">HGD76_12875</name>
</gene>
<dbReference type="KEGG" id="dfs:HGD76_12875"/>
<dbReference type="Gene3D" id="3.30.2310.20">
    <property type="entry name" value="RelE-like"/>
    <property type="match status" value="1"/>
</dbReference>
<keyword evidence="2" id="KW-1277">Toxin-antitoxin system</keyword>
<evidence type="ECO:0000256" key="2">
    <source>
        <dbReference type="ARBA" id="ARBA00022649"/>
    </source>
</evidence>